<dbReference type="RefSeq" id="WP_382166729.1">
    <property type="nucleotide sequence ID" value="NZ_JBHTBR010000004.1"/>
</dbReference>
<keyword evidence="4" id="KW-1185">Reference proteome</keyword>
<feature type="transmembrane region" description="Helical" evidence="1">
    <location>
        <begin position="325"/>
        <end position="347"/>
    </location>
</feature>
<feature type="transmembrane region" description="Helical" evidence="1">
    <location>
        <begin position="27"/>
        <end position="49"/>
    </location>
</feature>
<feature type="transmembrane region" description="Helical" evidence="1">
    <location>
        <begin position="353"/>
        <end position="377"/>
    </location>
</feature>
<feature type="transmembrane region" description="Helical" evidence="1">
    <location>
        <begin position="295"/>
        <end position="313"/>
    </location>
</feature>
<name>A0ABW2IKV0_9PROT</name>
<organism evidence="3 4">
    <name type="scientific">Hirschia litorea</name>
    <dbReference type="NCBI Taxonomy" id="1199156"/>
    <lineage>
        <taxon>Bacteria</taxon>
        <taxon>Pseudomonadati</taxon>
        <taxon>Pseudomonadota</taxon>
        <taxon>Alphaproteobacteria</taxon>
        <taxon>Hyphomonadales</taxon>
        <taxon>Hyphomonadaceae</taxon>
        <taxon>Hirschia</taxon>
    </lineage>
</organism>
<keyword evidence="1" id="KW-1133">Transmembrane helix</keyword>
<protein>
    <submittedName>
        <fullName evidence="3">Acyltransferase family protein</fullName>
    </submittedName>
</protein>
<dbReference type="GO" id="GO:0016746">
    <property type="term" value="F:acyltransferase activity"/>
    <property type="evidence" value="ECO:0007669"/>
    <property type="project" value="UniProtKB-KW"/>
</dbReference>
<dbReference type="Proteomes" id="UP001596492">
    <property type="component" value="Unassembled WGS sequence"/>
</dbReference>
<comment type="caution">
    <text evidence="3">The sequence shown here is derived from an EMBL/GenBank/DDBJ whole genome shotgun (WGS) entry which is preliminary data.</text>
</comment>
<feature type="domain" description="Acyltransferase 3" evidence="2">
    <location>
        <begin position="20"/>
        <end position="374"/>
    </location>
</feature>
<keyword evidence="3" id="KW-0808">Transferase</keyword>
<keyword evidence="3" id="KW-0012">Acyltransferase</keyword>
<accession>A0ABW2IKV0</accession>
<feature type="transmembrane region" description="Helical" evidence="1">
    <location>
        <begin position="69"/>
        <end position="88"/>
    </location>
</feature>
<gene>
    <name evidence="3" type="ORF">ACFQS8_07715</name>
</gene>
<evidence type="ECO:0000256" key="1">
    <source>
        <dbReference type="SAM" id="Phobius"/>
    </source>
</evidence>
<evidence type="ECO:0000313" key="3">
    <source>
        <dbReference type="EMBL" id="MFC7291497.1"/>
    </source>
</evidence>
<dbReference type="PANTHER" id="PTHR36927:SF3">
    <property type="entry name" value="GLUCANS BIOSYNTHESIS PROTEIN C"/>
    <property type="match status" value="1"/>
</dbReference>
<feature type="transmembrane region" description="Helical" evidence="1">
    <location>
        <begin position="262"/>
        <end position="283"/>
    </location>
</feature>
<feature type="transmembrane region" description="Helical" evidence="1">
    <location>
        <begin position="235"/>
        <end position="255"/>
    </location>
</feature>
<sequence>MKLFNANAHSIPTNLSARRYDLDHLRVVGLGLIFIYHLCVFYGPTNWVIKSTHSGHFVDGLLLSLTNPSPWALILLFFISGVSLRFATDKAPPLKLAKKQFLRLGVPLIFGILVICPPQAYYQFLQDGMALPNFLKFSATYLLPGHAYPDEPVKWEHLWYLAYLLAYTLCLLPFIPIIKRFMESHGDDMLRHAFDHPFSTLWLIPLPFILYRFTLDPHFQTTLRIFHDWAHHFHRFSIFFLGFLLAKNPAFWSAIARYYTKMIWAAAAMSIILAICVFGHIGANITLNSVPVLQALNILYEFAIIGGLLGLAQHYLNRPSPALSYFLDAGLPVYILHQTIIVIAGYYLTRLPIHTFFEVTLLLIATFGGSFGIYHFCIRPFNLLRFLFGLPAKQTSSETRKMISQPTKHHK</sequence>
<feature type="transmembrane region" description="Helical" evidence="1">
    <location>
        <begin position="100"/>
        <end position="122"/>
    </location>
</feature>
<feature type="transmembrane region" description="Helical" evidence="1">
    <location>
        <begin position="198"/>
        <end position="215"/>
    </location>
</feature>
<evidence type="ECO:0000313" key="4">
    <source>
        <dbReference type="Proteomes" id="UP001596492"/>
    </source>
</evidence>
<dbReference type="InterPro" id="IPR050623">
    <property type="entry name" value="Glucan_succinyl_AcylTrfase"/>
</dbReference>
<evidence type="ECO:0000259" key="2">
    <source>
        <dbReference type="Pfam" id="PF01757"/>
    </source>
</evidence>
<dbReference type="PANTHER" id="PTHR36927">
    <property type="entry name" value="BLR4337 PROTEIN"/>
    <property type="match status" value="1"/>
</dbReference>
<keyword evidence="1" id="KW-0812">Transmembrane</keyword>
<proteinExistence type="predicted"/>
<dbReference type="InterPro" id="IPR002656">
    <property type="entry name" value="Acyl_transf_3_dom"/>
</dbReference>
<feature type="transmembrane region" description="Helical" evidence="1">
    <location>
        <begin position="158"/>
        <end position="178"/>
    </location>
</feature>
<reference evidence="4" key="1">
    <citation type="journal article" date="2019" name="Int. J. Syst. Evol. Microbiol.">
        <title>The Global Catalogue of Microorganisms (GCM) 10K type strain sequencing project: providing services to taxonomists for standard genome sequencing and annotation.</title>
        <authorList>
            <consortium name="The Broad Institute Genomics Platform"/>
            <consortium name="The Broad Institute Genome Sequencing Center for Infectious Disease"/>
            <person name="Wu L."/>
            <person name="Ma J."/>
        </authorList>
    </citation>
    <scope>NUCLEOTIDE SEQUENCE [LARGE SCALE GENOMIC DNA]</scope>
    <source>
        <strain evidence="4">CCUG 51308</strain>
    </source>
</reference>
<dbReference type="Pfam" id="PF01757">
    <property type="entry name" value="Acyl_transf_3"/>
    <property type="match status" value="1"/>
</dbReference>
<keyword evidence="1" id="KW-0472">Membrane</keyword>
<dbReference type="EMBL" id="JBHTBR010000004">
    <property type="protein sequence ID" value="MFC7291497.1"/>
    <property type="molecule type" value="Genomic_DNA"/>
</dbReference>